<protein>
    <submittedName>
        <fullName evidence="2">Uncharacterized protein</fullName>
    </submittedName>
</protein>
<dbReference type="AlphaFoldDB" id="A0A024GUQ3"/>
<organism evidence="2 3">
    <name type="scientific">Albugo candida</name>
    <dbReference type="NCBI Taxonomy" id="65357"/>
    <lineage>
        <taxon>Eukaryota</taxon>
        <taxon>Sar</taxon>
        <taxon>Stramenopiles</taxon>
        <taxon>Oomycota</taxon>
        <taxon>Peronosporomycetes</taxon>
        <taxon>Albuginales</taxon>
        <taxon>Albuginaceae</taxon>
        <taxon>Albugo</taxon>
    </lineage>
</organism>
<keyword evidence="1" id="KW-0812">Transmembrane</keyword>
<sequence length="179" mass="20747">MRWSNVKCLRFDFFRLATACCLILRALTWRYPREMFEKCPSYSFVNFVPSIKAAYKKIYLCEQVFSLMGTSCFLLLFYLTSTCSSSSPQHLVCTKDERTVPVINVEAAWMCEITPILDAHHSQIHQEAHSQFYYLFLDSANLSTYICNESACRLGIFAQALSVWSYLYLLVLHPMTRVA</sequence>
<dbReference type="InParanoid" id="A0A024GUQ3"/>
<accession>A0A024GUQ3</accession>
<feature type="transmembrane region" description="Helical" evidence="1">
    <location>
        <begin position="154"/>
        <end position="172"/>
    </location>
</feature>
<evidence type="ECO:0000256" key="1">
    <source>
        <dbReference type="SAM" id="Phobius"/>
    </source>
</evidence>
<dbReference type="EMBL" id="CAIX01000453">
    <property type="protein sequence ID" value="CCI50338.1"/>
    <property type="molecule type" value="Genomic_DNA"/>
</dbReference>
<dbReference type="Proteomes" id="UP000053237">
    <property type="component" value="Unassembled WGS sequence"/>
</dbReference>
<reference evidence="2 3" key="1">
    <citation type="submission" date="2012-05" db="EMBL/GenBank/DDBJ databases">
        <title>Recombination and specialization in a pathogen metapopulation.</title>
        <authorList>
            <person name="Gardiner A."/>
            <person name="Kemen E."/>
            <person name="Schultz-Larsen T."/>
            <person name="MacLean D."/>
            <person name="Van Oosterhout C."/>
            <person name="Jones J.D.G."/>
        </authorList>
    </citation>
    <scope>NUCLEOTIDE SEQUENCE [LARGE SCALE GENOMIC DNA]</scope>
    <source>
        <strain evidence="2 3">Ac Nc2</strain>
    </source>
</reference>
<evidence type="ECO:0000313" key="3">
    <source>
        <dbReference type="Proteomes" id="UP000053237"/>
    </source>
</evidence>
<keyword evidence="1" id="KW-0472">Membrane</keyword>
<keyword evidence="3" id="KW-1185">Reference proteome</keyword>
<gene>
    <name evidence="2" type="ORF">BN9_120060</name>
</gene>
<evidence type="ECO:0000313" key="2">
    <source>
        <dbReference type="EMBL" id="CCI50338.1"/>
    </source>
</evidence>
<name>A0A024GUQ3_9STRA</name>
<proteinExistence type="predicted"/>
<keyword evidence="1" id="KW-1133">Transmembrane helix</keyword>
<comment type="caution">
    <text evidence="2">The sequence shown here is derived from an EMBL/GenBank/DDBJ whole genome shotgun (WGS) entry which is preliminary data.</text>
</comment>